<sequence length="148" mass="16877">MRGAIRKHKNEISNIARIIVSPHHLRDIVRSINETKHIPKLHNKPLINSKNKGIKKQRFYGVDSERGREDFYLKDDEVEVGETNSNELGGMWKQKTGNNGLLTKVLRANVVLGSDNRTTTQEWVQKNPSPRPASSILLSLEKIEESNE</sequence>
<comment type="caution">
    <text evidence="1">The sequence shown here is derived from an EMBL/GenBank/DDBJ whole genome shotgun (WGS) entry which is preliminary data.</text>
</comment>
<name>A0ABR2P4I9_9ROSI</name>
<reference evidence="1 2" key="1">
    <citation type="journal article" date="2024" name="G3 (Bethesda)">
        <title>Genome assembly of Hibiscus sabdariffa L. provides insights into metabolisms of medicinal natural products.</title>
        <authorList>
            <person name="Kim T."/>
        </authorList>
    </citation>
    <scope>NUCLEOTIDE SEQUENCE [LARGE SCALE GENOMIC DNA]</scope>
    <source>
        <strain evidence="1">TK-2024</strain>
        <tissue evidence="1">Old leaves</tissue>
    </source>
</reference>
<organism evidence="1 2">
    <name type="scientific">Hibiscus sabdariffa</name>
    <name type="common">roselle</name>
    <dbReference type="NCBI Taxonomy" id="183260"/>
    <lineage>
        <taxon>Eukaryota</taxon>
        <taxon>Viridiplantae</taxon>
        <taxon>Streptophyta</taxon>
        <taxon>Embryophyta</taxon>
        <taxon>Tracheophyta</taxon>
        <taxon>Spermatophyta</taxon>
        <taxon>Magnoliopsida</taxon>
        <taxon>eudicotyledons</taxon>
        <taxon>Gunneridae</taxon>
        <taxon>Pentapetalae</taxon>
        <taxon>rosids</taxon>
        <taxon>malvids</taxon>
        <taxon>Malvales</taxon>
        <taxon>Malvaceae</taxon>
        <taxon>Malvoideae</taxon>
        <taxon>Hibiscus</taxon>
    </lineage>
</organism>
<evidence type="ECO:0000313" key="2">
    <source>
        <dbReference type="Proteomes" id="UP001396334"/>
    </source>
</evidence>
<keyword evidence="2" id="KW-1185">Reference proteome</keyword>
<evidence type="ECO:0000313" key="1">
    <source>
        <dbReference type="EMBL" id="KAK8983306.1"/>
    </source>
</evidence>
<gene>
    <name evidence="1" type="ORF">V6N11_073402</name>
</gene>
<protein>
    <submittedName>
        <fullName evidence="1">Uncharacterized protein</fullName>
    </submittedName>
</protein>
<dbReference type="EMBL" id="JBBPBN010000081">
    <property type="protein sequence ID" value="KAK8983306.1"/>
    <property type="molecule type" value="Genomic_DNA"/>
</dbReference>
<dbReference type="Proteomes" id="UP001396334">
    <property type="component" value="Unassembled WGS sequence"/>
</dbReference>
<accession>A0ABR2P4I9</accession>
<proteinExistence type="predicted"/>